<feature type="region of interest" description="Disordered" evidence="1">
    <location>
        <begin position="59"/>
        <end position="82"/>
    </location>
</feature>
<dbReference type="AlphaFoldDB" id="A0A5P0ZK52"/>
<dbReference type="RefSeq" id="WP_153383637.1">
    <property type="nucleotide sequence ID" value="NZ_VDFM01000011.1"/>
</dbReference>
<feature type="compositionally biased region" description="Basic and acidic residues" evidence="1">
    <location>
        <begin position="59"/>
        <end position="72"/>
    </location>
</feature>
<dbReference type="OrthoDB" id="9783680at2"/>
<sequence>MLFTMFTAGSLNSNEIQADAAQTKVSASFNFKKEAKKLRGSNKQLKKDIKALEDKIAKKEQQITDHKSKKDGSTNSSSKSELAKLNYSGKQEVIVDNNKPGFSDSDMSTANGPWQKYGDLDSMNRVTGANAMLNQSLMPTAKRERLFVNPTGWHNKKVKGGWLYNRSHLIGYQFTGQNNNPKNLMTGTASLNSPEMLHHEMDVAYYLKGNRNRYVRYRVTPIFRGNELLARGVQMEAQSVGNDAIHFNVYIFNVQSGVTLNYNDGTSQVYNQ</sequence>
<name>A0A5P0ZK52_9LACO</name>
<organism evidence="3 4">
    <name type="scientific">Companilactobacillus mishanensis</name>
    <dbReference type="NCBI Taxonomy" id="2486008"/>
    <lineage>
        <taxon>Bacteria</taxon>
        <taxon>Bacillati</taxon>
        <taxon>Bacillota</taxon>
        <taxon>Bacilli</taxon>
        <taxon>Lactobacillales</taxon>
        <taxon>Lactobacillaceae</taxon>
        <taxon>Companilactobacillus</taxon>
    </lineage>
</organism>
<reference evidence="3 4" key="1">
    <citation type="journal article" date="2019" name="Syst. Appl. Microbiol.">
        <title>Polyphasic characterization of two novel Lactobacillus spp. isolated from blown salami packages: Description of Lactobacillus halodurans sp. nov. and Lactobacillus salsicarnum sp. nov.</title>
        <authorList>
            <person name="Schuster J.A."/>
            <person name="Klingl A."/>
            <person name="Vogel R.F."/>
            <person name="Ehrmann M.A."/>
        </authorList>
    </citation>
    <scope>NUCLEOTIDE SEQUENCE [LARGE SCALE GENOMIC DNA]</scope>
    <source>
        <strain evidence="3 4">TMW 1.2118</strain>
    </source>
</reference>
<dbReference type="InterPro" id="IPR044929">
    <property type="entry name" value="DNA/RNA_non-sp_Endonuclease_sf"/>
</dbReference>
<evidence type="ECO:0000313" key="4">
    <source>
        <dbReference type="Proteomes" id="UP000380386"/>
    </source>
</evidence>
<evidence type="ECO:0000259" key="2">
    <source>
        <dbReference type="Pfam" id="PF13930"/>
    </source>
</evidence>
<accession>A0A5P0ZK52</accession>
<dbReference type="Gene3D" id="3.40.570.10">
    <property type="entry name" value="Extracellular Endonuclease, subunit A"/>
    <property type="match status" value="1"/>
</dbReference>
<protein>
    <submittedName>
        <fullName evidence="3">Hydroxyacid dehydrogenase</fullName>
    </submittedName>
</protein>
<gene>
    <name evidence="3" type="ORF">FHL02_08550</name>
</gene>
<dbReference type="InterPro" id="IPR044927">
    <property type="entry name" value="Endonuclea_NS_2"/>
</dbReference>
<dbReference type="Proteomes" id="UP000380386">
    <property type="component" value="Unassembled WGS sequence"/>
</dbReference>
<evidence type="ECO:0000256" key="1">
    <source>
        <dbReference type="SAM" id="MobiDB-lite"/>
    </source>
</evidence>
<dbReference type="Pfam" id="PF13930">
    <property type="entry name" value="Endonuclea_NS_2"/>
    <property type="match status" value="1"/>
</dbReference>
<dbReference type="EMBL" id="VDFM01000011">
    <property type="protein sequence ID" value="MQS53067.1"/>
    <property type="molecule type" value="Genomic_DNA"/>
</dbReference>
<proteinExistence type="predicted"/>
<evidence type="ECO:0000313" key="3">
    <source>
        <dbReference type="EMBL" id="MQS53067.1"/>
    </source>
</evidence>
<comment type="caution">
    <text evidence="3">The sequence shown here is derived from an EMBL/GenBank/DDBJ whole genome shotgun (WGS) entry which is preliminary data.</text>
</comment>
<feature type="domain" description="Type VII secretion system protein EssD-like" evidence="2">
    <location>
        <begin position="109"/>
        <end position="240"/>
    </location>
</feature>